<gene>
    <name evidence="3" type="ORF">E0E05_03910</name>
</gene>
<keyword evidence="2" id="KW-0812">Transmembrane</keyword>
<dbReference type="KEGG" id="rpod:E0E05_03910"/>
<accession>A0A4P6UZQ2</accession>
<name>A0A4P6UZQ2_9HYPH</name>
<keyword evidence="4" id="KW-1185">Reference proteome</keyword>
<dbReference type="RefSeq" id="WP_131615533.1">
    <property type="nucleotide sequence ID" value="NZ_CP036532.1"/>
</dbReference>
<feature type="region of interest" description="Disordered" evidence="1">
    <location>
        <begin position="45"/>
        <end position="64"/>
    </location>
</feature>
<organism evidence="3 4">
    <name type="scientific">Roseitalea porphyridii</name>
    <dbReference type="NCBI Taxonomy" id="1852022"/>
    <lineage>
        <taxon>Bacteria</taxon>
        <taxon>Pseudomonadati</taxon>
        <taxon>Pseudomonadota</taxon>
        <taxon>Alphaproteobacteria</taxon>
        <taxon>Hyphomicrobiales</taxon>
        <taxon>Ahrensiaceae</taxon>
        <taxon>Roseitalea</taxon>
    </lineage>
</organism>
<evidence type="ECO:0000256" key="2">
    <source>
        <dbReference type="SAM" id="Phobius"/>
    </source>
</evidence>
<dbReference type="EMBL" id="CP036532">
    <property type="protein sequence ID" value="QBK29819.1"/>
    <property type="molecule type" value="Genomic_DNA"/>
</dbReference>
<dbReference type="AlphaFoldDB" id="A0A4P6UZQ2"/>
<feature type="transmembrane region" description="Helical" evidence="2">
    <location>
        <begin position="20"/>
        <end position="40"/>
    </location>
</feature>
<sequence length="64" mass="6863">MTTEVRTDQARQGRRGRRVLIILLAGLALAVVGAVFMEIIDDDTATDNIGAPGVEPVPEQTETN</sequence>
<dbReference type="GeneID" id="90766431"/>
<protein>
    <submittedName>
        <fullName evidence="3">Uncharacterized protein</fullName>
    </submittedName>
</protein>
<dbReference type="Proteomes" id="UP000293719">
    <property type="component" value="Chromosome"/>
</dbReference>
<reference evidence="3 4" key="1">
    <citation type="journal article" date="2017" name="Int. J. Syst. Evol. Microbiol.">
        <title>Roseitalea porphyridii gen. nov., sp. nov., isolated from a red alga, and reclassification of Hoeflea suaedae Chung et al. 2013 as Pseudohoeflea suaedae gen. nov., comb. nov.</title>
        <authorList>
            <person name="Hyeon J.W."/>
            <person name="Jeong S.E."/>
            <person name="Baek K."/>
            <person name="Jeon C.O."/>
        </authorList>
    </citation>
    <scope>NUCLEOTIDE SEQUENCE [LARGE SCALE GENOMIC DNA]</scope>
    <source>
        <strain evidence="3 4">MA7-20</strain>
    </source>
</reference>
<keyword evidence="2" id="KW-0472">Membrane</keyword>
<evidence type="ECO:0000313" key="4">
    <source>
        <dbReference type="Proteomes" id="UP000293719"/>
    </source>
</evidence>
<proteinExistence type="predicted"/>
<evidence type="ECO:0000313" key="3">
    <source>
        <dbReference type="EMBL" id="QBK29819.1"/>
    </source>
</evidence>
<evidence type="ECO:0000256" key="1">
    <source>
        <dbReference type="SAM" id="MobiDB-lite"/>
    </source>
</evidence>
<keyword evidence="2" id="KW-1133">Transmembrane helix</keyword>